<name>A0A0L0FPN7_9EUKA</name>
<proteinExistence type="inferred from homology"/>
<sequence length="147" mass="16853">MGMYDLRYLSNKQVYVCKNCQTHLSSPDDIISKSFQGAYGRAFLFNAVVNLCETGEPEDRNMTTGRHTVVDVMCKKCETVLGWKYKKAHEASQKYKEGKYILEQNLIQTEREALALPLSPSNSPPSERARRQIPTRRRPHDLLTTTI</sequence>
<dbReference type="RefSeq" id="XP_014152669.1">
    <property type="nucleotide sequence ID" value="XM_014297194.1"/>
</dbReference>
<reference evidence="7 8" key="1">
    <citation type="submission" date="2011-02" db="EMBL/GenBank/DDBJ databases">
        <title>The Genome Sequence of Sphaeroforma arctica JP610.</title>
        <authorList>
            <consortium name="The Broad Institute Genome Sequencing Platform"/>
            <person name="Russ C."/>
            <person name="Cuomo C."/>
            <person name="Young S.K."/>
            <person name="Zeng Q."/>
            <person name="Gargeya S."/>
            <person name="Alvarado L."/>
            <person name="Berlin A."/>
            <person name="Chapman S.B."/>
            <person name="Chen Z."/>
            <person name="Freedman E."/>
            <person name="Gellesch M."/>
            <person name="Goldberg J."/>
            <person name="Griggs A."/>
            <person name="Gujja S."/>
            <person name="Heilman E."/>
            <person name="Heiman D."/>
            <person name="Howarth C."/>
            <person name="Mehta T."/>
            <person name="Neiman D."/>
            <person name="Pearson M."/>
            <person name="Roberts A."/>
            <person name="Saif S."/>
            <person name="Shea T."/>
            <person name="Shenoy N."/>
            <person name="Sisk P."/>
            <person name="Stolte C."/>
            <person name="Sykes S."/>
            <person name="White J."/>
            <person name="Yandava C."/>
            <person name="Burger G."/>
            <person name="Gray M.W."/>
            <person name="Holland P.W.H."/>
            <person name="King N."/>
            <person name="Lang F.B.F."/>
            <person name="Roger A.J."/>
            <person name="Ruiz-Trillo I."/>
            <person name="Haas B."/>
            <person name="Nusbaum C."/>
            <person name="Birren B."/>
        </authorList>
    </citation>
    <scope>NUCLEOTIDE SEQUENCE [LARGE SCALE GENOMIC DNA]</scope>
    <source>
        <strain evidence="7 8">JP610</strain>
    </source>
</reference>
<evidence type="ECO:0000256" key="5">
    <source>
        <dbReference type="SAM" id="MobiDB-lite"/>
    </source>
</evidence>
<comment type="similarity">
    <text evidence="1 4">Belongs to the yippee family.</text>
</comment>
<dbReference type="GeneID" id="25909312"/>
<feature type="compositionally biased region" description="Low complexity" evidence="5">
    <location>
        <begin position="116"/>
        <end position="126"/>
    </location>
</feature>
<dbReference type="InterPro" id="IPR004910">
    <property type="entry name" value="Yippee/Mis18/Cereblon"/>
</dbReference>
<evidence type="ECO:0000313" key="7">
    <source>
        <dbReference type="EMBL" id="KNC78767.1"/>
    </source>
</evidence>
<dbReference type="EMBL" id="KQ242427">
    <property type="protein sequence ID" value="KNC78767.1"/>
    <property type="molecule type" value="Genomic_DNA"/>
</dbReference>
<dbReference type="InterPro" id="IPR034751">
    <property type="entry name" value="Yippee"/>
</dbReference>
<dbReference type="OrthoDB" id="6407410at2759"/>
<evidence type="ECO:0000256" key="1">
    <source>
        <dbReference type="ARBA" id="ARBA00005613"/>
    </source>
</evidence>
<feature type="region of interest" description="Disordered" evidence="5">
    <location>
        <begin position="116"/>
        <end position="147"/>
    </location>
</feature>
<dbReference type="STRING" id="667725.A0A0L0FPN7"/>
<organism evidence="7 8">
    <name type="scientific">Sphaeroforma arctica JP610</name>
    <dbReference type="NCBI Taxonomy" id="667725"/>
    <lineage>
        <taxon>Eukaryota</taxon>
        <taxon>Ichthyosporea</taxon>
        <taxon>Ichthyophonida</taxon>
        <taxon>Sphaeroforma</taxon>
    </lineage>
</organism>
<dbReference type="InterPro" id="IPR039058">
    <property type="entry name" value="Yippee_fam"/>
</dbReference>
<keyword evidence="2" id="KW-0479">Metal-binding</keyword>
<accession>A0A0L0FPN7</accession>
<dbReference type="PANTHER" id="PTHR13848">
    <property type="entry name" value="PROTEIN YIPPEE-LIKE CG15309-RELATED"/>
    <property type="match status" value="1"/>
</dbReference>
<gene>
    <name evidence="7" type="ORF">SARC_08808</name>
</gene>
<keyword evidence="3" id="KW-0862">Zinc</keyword>
<dbReference type="GO" id="GO:0046872">
    <property type="term" value="F:metal ion binding"/>
    <property type="evidence" value="ECO:0007669"/>
    <property type="project" value="UniProtKB-KW"/>
</dbReference>
<evidence type="ECO:0000256" key="4">
    <source>
        <dbReference type="RuleBase" id="RU110713"/>
    </source>
</evidence>
<dbReference type="Pfam" id="PF03226">
    <property type="entry name" value="Yippee-Mis18"/>
    <property type="match status" value="1"/>
</dbReference>
<feature type="domain" description="Yippee" evidence="6">
    <location>
        <begin position="13"/>
        <end position="111"/>
    </location>
</feature>
<evidence type="ECO:0000313" key="8">
    <source>
        <dbReference type="Proteomes" id="UP000054560"/>
    </source>
</evidence>
<dbReference type="Gene3D" id="2.170.150.20">
    <property type="entry name" value="Peptide methionine sulfoxide reductase"/>
    <property type="match status" value="1"/>
</dbReference>
<evidence type="ECO:0000256" key="2">
    <source>
        <dbReference type="ARBA" id="ARBA00022723"/>
    </source>
</evidence>
<dbReference type="eggNOG" id="KOG3399">
    <property type="taxonomic scope" value="Eukaryota"/>
</dbReference>
<evidence type="ECO:0000259" key="6">
    <source>
        <dbReference type="PROSITE" id="PS51792"/>
    </source>
</evidence>
<evidence type="ECO:0000256" key="3">
    <source>
        <dbReference type="ARBA" id="ARBA00022833"/>
    </source>
</evidence>
<dbReference type="AlphaFoldDB" id="A0A0L0FPN7"/>
<protein>
    <recommendedName>
        <fullName evidence="4">Protein yippee-like</fullName>
    </recommendedName>
</protein>
<keyword evidence="8" id="KW-1185">Reference proteome</keyword>
<dbReference type="Proteomes" id="UP000054560">
    <property type="component" value="Unassembled WGS sequence"/>
</dbReference>
<dbReference type="PROSITE" id="PS51792">
    <property type="entry name" value="YIPPEE"/>
    <property type="match status" value="1"/>
</dbReference>